<protein>
    <submittedName>
        <fullName evidence="1">Uncharacterized protein</fullName>
    </submittedName>
</protein>
<proteinExistence type="predicted"/>
<gene>
    <name evidence="1" type="ORF">K08M4_24340</name>
</gene>
<dbReference type="EMBL" id="CP017916">
    <property type="protein sequence ID" value="ARP39161.1"/>
    <property type="molecule type" value="Genomic_DNA"/>
</dbReference>
<dbReference type="AlphaFoldDB" id="A0AA34TQA9"/>
<sequence>MLKESNKWSRTRTKEDSKSVYLKNELVVLLVRTPIHFHHSLPTDLDTFTDNLITKYKGLKPKQNTSNTI</sequence>
<organism evidence="1 2">
    <name type="scientific">Vibrio syngnathi</name>
    <dbReference type="NCBI Taxonomy" id="3034029"/>
    <lineage>
        <taxon>Bacteria</taxon>
        <taxon>Pseudomonadati</taxon>
        <taxon>Pseudomonadota</taxon>
        <taxon>Gammaproteobacteria</taxon>
        <taxon>Vibrionales</taxon>
        <taxon>Vibrionaceae</taxon>
        <taxon>Vibrio</taxon>
    </lineage>
</organism>
<dbReference type="Proteomes" id="UP000194136">
    <property type="component" value="Chromosome 1"/>
</dbReference>
<evidence type="ECO:0000313" key="2">
    <source>
        <dbReference type="Proteomes" id="UP000194136"/>
    </source>
</evidence>
<name>A0AA34TQA9_9VIBR</name>
<dbReference type="KEGG" id="vsy:K08M4_24340"/>
<keyword evidence="2" id="KW-1185">Reference proteome</keyword>
<evidence type="ECO:0000313" key="1">
    <source>
        <dbReference type="EMBL" id="ARP39161.1"/>
    </source>
</evidence>
<accession>A0AA34TQA9</accession>
<reference evidence="1 2" key="1">
    <citation type="submission" date="2016-10" db="EMBL/GenBank/DDBJ databases">
        <title>The High Quality Genome of Vibrio splendidus K08M4.</title>
        <authorList>
            <person name="Wendling C."/>
            <person name="Chibani C.M."/>
            <person name="Hertel R."/>
            <person name="Sproer C."/>
            <person name="Bunk B."/>
            <person name="Overmann J."/>
            <person name="Roth O."/>
            <person name="Liesegang H."/>
        </authorList>
    </citation>
    <scope>NUCLEOTIDE SEQUENCE [LARGE SCALE GENOMIC DNA]</scope>
    <source>
        <strain evidence="1 2">K08M4</strain>
    </source>
</reference>